<reference evidence="1 2" key="1">
    <citation type="submission" date="2024-10" db="EMBL/GenBank/DDBJ databases">
        <title>Aeromonas and Pseudomonas from the Cagarras Archipelago, Rio de Janeiro, Brazil.</title>
        <authorList>
            <person name="Canellas A.L.B."/>
            <person name="Laport M.S."/>
        </authorList>
    </citation>
    <scope>NUCLEOTIDE SEQUENCE [LARGE SCALE GENOMIC DNA]</scope>
    <source>
        <strain evidence="1 2">CPF-4</strain>
    </source>
</reference>
<sequence length="198" mass="21223">MTDKAGWSHSLTDFADQASEDITQKARVIAMAMLSEVVTRSPVGNPDLWEANKSAVYARETHNLFVGAYNADIQSNPSNYTKSGNLKRSAKLAREKSQRSLKTAFPLAAGKGYRGGTFRGSHLVSIGSPDLSITDRIDPSGSATISDGLTLINSSGQFPVIYIQTNSPYGEMLELGHSTQAPGGVYDLAFIGVSEAYK</sequence>
<comment type="caution">
    <text evidence="1">The sequence shown here is derived from an EMBL/GenBank/DDBJ whole genome shotgun (WGS) entry which is preliminary data.</text>
</comment>
<dbReference type="Proteomes" id="UP001609821">
    <property type="component" value="Unassembled WGS sequence"/>
</dbReference>
<evidence type="ECO:0000313" key="1">
    <source>
        <dbReference type="EMBL" id="MFH6564894.1"/>
    </source>
</evidence>
<gene>
    <name evidence="1" type="ORF">ACHMWK_02715</name>
</gene>
<dbReference type="RefSeq" id="WP_395246534.1">
    <property type="nucleotide sequence ID" value="NZ_JBINXA010000003.1"/>
</dbReference>
<name>A0ABW7LT69_9PSED</name>
<keyword evidence="2" id="KW-1185">Reference proteome</keyword>
<evidence type="ECO:0000313" key="2">
    <source>
        <dbReference type="Proteomes" id="UP001609821"/>
    </source>
</evidence>
<accession>A0ABW7LT69</accession>
<dbReference type="EMBL" id="JBINXB010000002">
    <property type="protein sequence ID" value="MFH6564894.1"/>
    <property type="molecule type" value="Genomic_DNA"/>
</dbReference>
<proteinExistence type="predicted"/>
<protein>
    <submittedName>
        <fullName evidence="1">Uncharacterized protein</fullName>
    </submittedName>
</protein>
<organism evidence="1 2">
    <name type="scientific">Pseudomonas kulmbachensis</name>
    <dbReference type="NCBI Taxonomy" id="3043408"/>
    <lineage>
        <taxon>Bacteria</taxon>
        <taxon>Pseudomonadati</taxon>
        <taxon>Pseudomonadota</taxon>
        <taxon>Gammaproteobacteria</taxon>
        <taxon>Pseudomonadales</taxon>
        <taxon>Pseudomonadaceae</taxon>
        <taxon>Pseudomonas</taxon>
    </lineage>
</organism>